<dbReference type="RefSeq" id="WP_161784426.1">
    <property type="nucleotide sequence ID" value="NZ_AYXG01000029.1"/>
</dbReference>
<keyword evidence="1" id="KW-1133">Transmembrane helix</keyword>
<organism evidence="2 3">
    <name type="scientific">Actinokineospora spheciospongiae</name>
    <dbReference type="NCBI Taxonomy" id="909613"/>
    <lineage>
        <taxon>Bacteria</taxon>
        <taxon>Bacillati</taxon>
        <taxon>Actinomycetota</taxon>
        <taxon>Actinomycetes</taxon>
        <taxon>Pseudonocardiales</taxon>
        <taxon>Pseudonocardiaceae</taxon>
        <taxon>Actinokineospora</taxon>
    </lineage>
</organism>
<proteinExistence type="predicted"/>
<name>W7IU29_9PSEU</name>
<evidence type="ECO:0000256" key="1">
    <source>
        <dbReference type="SAM" id="Phobius"/>
    </source>
</evidence>
<accession>W7IU29</accession>
<dbReference type="EMBL" id="AYXG01000029">
    <property type="protein sequence ID" value="EWC63863.1"/>
    <property type="molecule type" value="Genomic_DNA"/>
</dbReference>
<reference evidence="2 3" key="1">
    <citation type="journal article" date="2014" name="Genome Announc.">
        <title>Draft Genome Sequence of the Antitrypanosomally Active Sponge-Associated Bacterium Actinokineospora sp. Strain EG49.</title>
        <authorList>
            <person name="Harjes J."/>
            <person name="Ryu T."/>
            <person name="Abdelmohsen U.R."/>
            <person name="Moitinho-Silva L."/>
            <person name="Horn H."/>
            <person name="Ravasi T."/>
            <person name="Hentschel U."/>
        </authorList>
    </citation>
    <scope>NUCLEOTIDE SEQUENCE [LARGE SCALE GENOMIC DNA]</scope>
    <source>
        <strain evidence="2 3">EG49</strain>
    </source>
</reference>
<keyword evidence="3" id="KW-1185">Reference proteome</keyword>
<gene>
    <name evidence="2" type="ORF">UO65_0778</name>
</gene>
<evidence type="ECO:0000313" key="3">
    <source>
        <dbReference type="Proteomes" id="UP000019277"/>
    </source>
</evidence>
<feature type="transmembrane region" description="Helical" evidence="1">
    <location>
        <begin position="20"/>
        <end position="41"/>
    </location>
</feature>
<dbReference type="Proteomes" id="UP000019277">
    <property type="component" value="Unassembled WGS sequence"/>
</dbReference>
<comment type="caution">
    <text evidence="2">The sequence shown here is derived from an EMBL/GenBank/DDBJ whole genome shotgun (WGS) entry which is preliminary data.</text>
</comment>
<protein>
    <submittedName>
        <fullName evidence="2">Uncharacterized protein</fullName>
    </submittedName>
</protein>
<keyword evidence="1" id="KW-0472">Membrane</keyword>
<keyword evidence="1" id="KW-0812">Transmembrane</keyword>
<dbReference type="AlphaFoldDB" id="W7IU29"/>
<dbReference type="STRING" id="909613.UO65_0778"/>
<evidence type="ECO:0000313" key="2">
    <source>
        <dbReference type="EMBL" id="EWC63863.1"/>
    </source>
</evidence>
<sequence>MSGRTASAAPAVEAPRWRAAFVVVPGTSLAAIAVSVVLDVLSDLLGRDIDRMLGELS</sequence>